<name>A0ABD2B8M9_VESMC</name>
<dbReference type="EMBL" id="JAYRBN010000098">
    <property type="protein sequence ID" value="KAL2729088.1"/>
    <property type="molecule type" value="Genomic_DNA"/>
</dbReference>
<accession>A0ABD2B8M9</accession>
<evidence type="ECO:0000313" key="1">
    <source>
        <dbReference type="EMBL" id="KAL2729088.1"/>
    </source>
</evidence>
<dbReference type="AlphaFoldDB" id="A0ABD2B8M9"/>
<organism evidence="1 2">
    <name type="scientific">Vespula maculifrons</name>
    <name type="common">Eastern yellow jacket</name>
    <name type="synonym">Wasp</name>
    <dbReference type="NCBI Taxonomy" id="7453"/>
    <lineage>
        <taxon>Eukaryota</taxon>
        <taxon>Metazoa</taxon>
        <taxon>Ecdysozoa</taxon>
        <taxon>Arthropoda</taxon>
        <taxon>Hexapoda</taxon>
        <taxon>Insecta</taxon>
        <taxon>Pterygota</taxon>
        <taxon>Neoptera</taxon>
        <taxon>Endopterygota</taxon>
        <taxon>Hymenoptera</taxon>
        <taxon>Apocrita</taxon>
        <taxon>Aculeata</taxon>
        <taxon>Vespoidea</taxon>
        <taxon>Vespidae</taxon>
        <taxon>Vespinae</taxon>
        <taxon>Vespula</taxon>
    </lineage>
</organism>
<comment type="caution">
    <text evidence="1">The sequence shown here is derived from an EMBL/GenBank/DDBJ whole genome shotgun (WGS) entry which is preliminary data.</text>
</comment>
<reference evidence="1 2" key="1">
    <citation type="journal article" date="2024" name="Ann. Entomol. Soc. Am.">
        <title>Genomic analyses of the southern and eastern yellowjacket wasps (Hymenoptera: Vespidae) reveal evolutionary signatures of social life.</title>
        <authorList>
            <person name="Catto M.A."/>
            <person name="Caine P.B."/>
            <person name="Orr S.E."/>
            <person name="Hunt B.G."/>
            <person name="Goodisman M.A.D."/>
        </authorList>
    </citation>
    <scope>NUCLEOTIDE SEQUENCE [LARGE SCALE GENOMIC DNA]</scope>
    <source>
        <strain evidence="1">232</strain>
        <tissue evidence="1">Head and thorax</tissue>
    </source>
</reference>
<keyword evidence="2" id="KW-1185">Reference proteome</keyword>
<proteinExistence type="predicted"/>
<gene>
    <name evidence="1" type="ORF">V1477_016569</name>
</gene>
<dbReference type="Proteomes" id="UP001607303">
    <property type="component" value="Unassembled WGS sequence"/>
</dbReference>
<protein>
    <submittedName>
        <fullName evidence="1">Uncharacterized protein</fullName>
    </submittedName>
</protein>
<evidence type="ECO:0000313" key="2">
    <source>
        <dbReference type="Proteomes" id="UP001607303"/>
    </source>
</evidence>
<sequence length="70" mass="8086">MFVEETQCGVAKTVSRSPMCKIELKKSLLNGSYQAFCFKMTTPWSLGGVLYVKEHSLFHRVIWHDTFIKT</sequence>